<organism evidence="6 8">
    <name type="scientific">Aquisalinus luteolus</name>
    <dbReference type="NCBI Taxonomy" id="1566827"/>
    <lineage>
        <taxon>Bacteria</taxon>
        <taxon>Pseudomonadati</taxon>
        <taxon>Pseudomonadota</taxon>
        <taxon>Alphaproteobacteria</taxon>
        <taxon>Parvularculales</taxon>
        <taxon>Parvularculaceae</taxon>
        <taxon>Aquisalinus</taxon>
    </lineage>
</organism>
<dbReference type="GO" id="GO:0000160">
    <property type="term" value="P:phosphorelay signal transduction system"/>
    <property type="evidence" value="ECO:0007669"/>
    <property type="project" value="InterPro"/>
</dbReference>
<reference evidence="6" key="1">
    <citation type="journal article" date="2014" name="Int. J. Syst. Evol. Microbiol.">
        <title>Complete genome sequence of Corynebacterium casei LMG S-19264T (=DSM 44701T), isolated from a smear-ripened cheese.</title>
        <authorList>
            <consortium name="US DOE Joint Genome Institute (JGI-PGF)"/>
            <person name="Walter F."/>
            <person name="Albersmeier A."/>
            <person name="Kalinowski J."/>
            <person name="Ruckert C."/>
        </authorList>
    </citation>
    <scope>NUCLEOTIDE SEQUENCE</scope>
    <source>
        <strain evidence="6">CGMCC 1.14984</strain>
    </source>
</reference>
<reference evidence="6" key="3">
    <citation type="submission" date="2020-09" db="EMBL/GenBank/DDBJ databases">
        <authorList>
            <person name="Sun Q."/>
            <person name="Zhou Y."/>
        </authorList>
    </citation>
    <scope>NUCLEOTIDE SEQUENCE</scope>
    <source>
        <strain evidence="6">CGMCC 1.14984</strain>
    </source>
</reference>
<evidence type="ECO:0000259" key="5">
    <source>
        <dbReference type="PROSITE" id="PS50110"/>
    </source>
</evidence>
<keyword evidence="2 6" id="KW-0238">DNA-binding</keyword>
<accession>A0A8J3EQ67</accession>
<name>A0A8J3EQ67_9PROT</name>
<dbReference type="Pfam" id="PF00196">
    <property type="entry name" value="GerE"/>
    <property type="match status" value="1"/>
</dbReference>
<dbReference type="CDD" id="cd17535">
    <property type="entry name" value="REC_NarL-like"/>
    <property type="match status" value="1"/>
</dbReference>
<dbReference type="Proteomes" id="UP000621856">
    <property type="component" value="Unassembled WGS sequence"/>
</dbReference>
<dbReference type="GO" id="GO:0006355">
    <property type="term" value="P:regulation of DNA-templated transcription"/>
    <property type="evidence" value="ECO:0007669"/>
    <property type="project" value="InterPro"/>
</dbReference>
<dbReference type="Gene3D" id="1.10.10.10">
    <property type="entry name" value="Winged helix-like DNA-binding domain superfamily/Winged helix DNA-binding domain"/>
    <property type="match status" value="1"/>
</dbReference>
<dbReference type="PANTHER" id="PTHR43214">
    <property type="entry name" value="TWO-COMPONENT RESPONSE REGULATOR"/>
    <property type="match status" value="1"/>
</dbReference>
<dbReference type="InterPro" id="IPR000792">
    <property type="entry name" value="Tscrpt_reg_LuxR_C"/>
</dbReference>
<evidence type="ECO:0000313" key="8">
    <source>
        <dbReference type="Proteomes" id="UP000621856"/>
    </source>
</evidence>
<dbReference type="CDD" id="cd06170">
    <property type="entry name" value="LuxR_C_like"/>
    <property type="match status" value="1"/>
</dbReference>
<feature type="domain" description="Response regulatory" evidence="5">
    <location>
        <begin position="2"/>
        <end position="117"/>
    </location>
</feature>
<dbReference type="InterPro" id="IPR016032">
    <property type="entry name" value="Sig_transdc_resp-reg_C-effctor"/>
</dbReference>
<dbReference type="SMART" id="SM00421">
    <property type="entry name" value="HTH_LUXR"/>
    <property type="match status" value="1"/>
</dbReference>
<dbReference type="RefSeq" id="WP_155137636.1">
    <property type="nucleotide sequence ID" value="NZ_BMGZ01000001.1"/>
</dbReference>
<dbReference type="EMBL" id="BMGZ01000001">
    <property type="protein sequence ID" value="GGH94178.1"/>
    <property type="molecule type" value="Genomic_DNA"/>
</dbReference>
<dbReference type="InterPro" id="IPR058245">
    <property type="entry name" value="NreC/VraR/RcsB-like_REC"/>
</dbReference>
<evidence type="ECO:0000313" key="7">
    <source>
        <dbReference type="EMBL" id="NHK27039.1"/>
    </source>
</evidence>
<dbReference type="AlphaFoldDB" id="A0A8J3EQ67"/>
<evidence type="ECO:0000313" key="6">
    <source>
        <dbReference type="EMBL" id="GGH94178.1"/>
    </source>
</evidence>
<dbReference type="SMART" id="SM00448">
    <property type="entry name" value="REC"/>
    <property type="match status" value="1"/>
</dbReference>
<evidence type="ECO:0000313" key="9">
    <source>
        <dbReference type="Proteomes" id="UP000818603"/>
    </source>
</evidence>
<dbReference type="Proteomes" id="UP000818603">
    <property type="component" value="Unassembled WGS sequence"/>
</dbReference>
<keyword evidence="1 3" id="KW-0597">Phosphoprotein</keyword>
<dbReference type="SUPFAM" id="SSF52172">
    <property type="entry name" value="CheY-like"/>
    <property type="match status" value="1"/>
</dbReference>
<dbReference type="GO" id="GO:0003677">
    <property type="term" value="F:DNA binding"/>
    <property type="evidence" value="ECO:0007669"/>
    <property type="project" value="UniProtKB-KW"/>
</dbReference>
<feature type="modified residue" description="4-aspartylphosphate" evidence="3">
    <location>
        <position position="52"/>
    </location>
</feature>
<sequence length="226" mass="23672">MRCLICDDHAMVREALSMTVASILPQAEVAVAADFTSAFKVAESRPDLILCDLGMPGCDGQGGVARLKEIAPEAILVVITGQEDDAVLLSILRLSVAGFVPKSAEPKVIDAAIRLALAGGQYLPPRLYDLSVGASRAAVEEVPVQPAQAEPAGATVQQPTALLGRLSDRHMDVLRLLALGQSNKEIARALSISPATVKSHVAHVIGCLGAVNRTEAAMRARELGLI</sequence>
<keyword evidence="9" id="KW-1185">Reference proteome</keyword>
<comment type="caution">
    <text evidence="6">The sequence shown here is derived from an EMBL/GenBank/DDBJ whole genome shotgun (WGS) entry which is preliminary data.</text>
</comment>
<evidence type="ECO:0000259" key="4">
    <source>
        <dbReference type="PROSITE" id="PS50043"/>
    </source>
</evidence>
<dbReference type="InterPro" id="IPR036388">
    <property type="entry name" value="WH-like_DNA-bd_sf"/>
</dbReference>
<dbReference type="PROSITE" id="PS50110">
    <property type="entry name" value="RESPONSE_REGULATORY"/>
    <property type="match status" value="1"/>
</dbReference>
<feature type="domain" description="HTH luxR-type" evidence="4">
    <location>
        <begin position="159"/>
        <end position="224"/>
    </location>
</feature>
<protein>
    <submittedName>
        <fullName evidence="6">DNA-binding response regulator</fullName>
    </submittedName>
    <submittedName>
        <fullName evidence="7">Response regulator transcription factor</fullName>
    </submittedName>
</protein>
<dbReference type="SUPFAM" id="SSF46894">
    <property type="entry name" value="C-terminal effector domain of the bipartite response regulators"/>
    <property type="match status" value="1"/>
</dbReference>
<dbReference type="PROSITE" id="PS50043">
    <property type="entry name" value="HTH_LUXR_2"/>
    <property type="match status" value="1"/>
</dbReference>
<dbReference type="EMBL" id="VCJR02000001">
    <property type="protein sequence ID" value="NHK27039.1"/>
    <property type="molecule type" value="Genomic_DNA"/>
</dbReference>
<evidence type="ECO:0000256" key="1">
    <source>
        <dbReference type="ARBA" id="ARBA00022553"/>
    </source>
</evidence>
<dbReference type="InterPro" id="IPR011006">
    <property type="entry name" value="CheY-like_superfamily"/>
</dbReference>
<dbReference type="PRINTS" id="PR00038">
    <property type="entry name" value="HTHLUXR"/>
</dbReference>
<evidence type="ECO:0000256" key="3">
    <source>
        <dbReference type="PROSITE-ProRule" id="PRU00169"/>
    </source>
</evidence>
<reference evidence="7 9" key="2">
    <citation type="submission" date="2020-02" db="EMBL/GenBank/DDBJ databases">
        <title>Genome sequence of Parvularcula flava strain NH6-79.</title>
        <authorList>
            <person name="Abdul Karim M.H."/>
            <person name="Lam M.Q."/>
            <person name="Chen S.J."/>
            <person name="Yahya A."/>
            <person name="Shahir S."/>
            <person name="Shamsir M.S."/>
            <person name="Chong C.S."/>
        </authorList>
    </citation>
    <scope>NUCLEOTIDE SEQUENCE [LARGE SCALE GENOMIC DNA]</scope>
    <source>
        <strain evidence="7 9">NH6-79</strain>
    </source>
</reference>
<evidence type="ECO:0000256" key="2">
    <source>
        <dbReference type="ARBA" id="ARBA00023125"/>
    </source>
</evidence>
<gene>
    <name evidence="7" type="ORF">FF098_003860</name>
    <name evidence="6" type="ORF">GCM10011355_07750</name>
</gene>
<dbReference type="Gene3D" id="3.40.50.2300">
    <property type="match status" value="1"/>
</dbReference>
<dbReference type="InterPro" id="IPR039420">
    <property type="entry name" value="WalR-like"/>
</dbReference>
<proteinExistence type="predicted"/>
<dbReference type="InterPro" id="IPR001789">
    <property type="entry name" value="Sig_transdc_resp-reg_receiver"/>
</dbReference>
<dbReference type="Pfam" id="PF00072">
    <property type="entry name" value="Response_reg"/>
    <property type="match status" value="1"/>
</dbReference>